<dbReference type="AlphaFoldDB" id="A0AA88GJF7"/>
<dbReference type="SMART" id="SM00512">
    <property type="entry name" value="Skp1"/>
    <property type="match status" value="1"/>
</dbReference>
<dbReference type="RefSeq" id="XP_044544475.1">
    <property type="nucleotide sequence ID" value="XM_044700165.1"/>
</dbReference>
<dbReference type="Proteomes" id="UP000816034">
    <property type="component" value="Unassembled WGS sequence"/>
</dbReference>
<keyword evidence="4" id="KW-0539">Nucleus</keyword>
<gene>
    <name evidence="6" type="ORF">C9374_009924</name>
</gene>
<dbReference type="GO" id="GO:0005634">
    <property type="term" value="C:nucleus"/>
    <property type="evidence" value="ECO:0007669"/>
    <property type="project" value="UniProtKB-SubCell"/>
</dbReference>
<dbReference type="InterPro" id="IPR001232">
    <property type="entry name" value="SKP1-like"/>
</dbReference>
<organism evidence="6 7">
    <name type="scientific">Naegleria lovaniensis</name>
    <name type="common">Amoeba</name>
    <dbReference type="NCBI Taxonomy" id="51637"/>
    <lineage>
        <taxon>Eukaryota</taxon>
        <taxon>Discoba</taxon>
        <taxon>Heterolobosea</taxon>
        <taxon>Tetramitia</taxon>
        <taxon>Eutetramitia</taxon>
        <taxon>Vahlkampfiidae</taxon>
        <taxon>Naegleria</taxon>
    </lineage>
</organism>
<keyword evidence="7" id="KW-1185">Reference proteome</keyword>
<evidence type="ECO:0000256" key="3">
    <source>
        <dbReference type="ARBA" id="ARBA00021347"/>
    </source>
</evidence>
<evidence type="ECO:0000256" key="5">
    <source>
        <dbReference type="SAM" id="MobiDB-lite"/>
    </source>
</evidence>
<feature type="region of interest" description="Disordered" evidence="5">
    <location>
        <begin position="1"/>
        <end position="23"/>
    </location>
</feature>
<evidence type="ECO:0000256" key="4">
    <source>
        <dbReference type="ARBA" id="ARBA00023242"/>
    </source>
</evidence>
<dbReference type="SUPFAM" id="SSF54695">
    <property type="entry name" value="POZ domain"/>
    <property type="match status" value="1"/>
</dbReference>
<evidence type="ECO:0000313" key="6">
    <source>
        <dbReference type="EMBL" id="KAG2375301.1"/>
    </source>
</evidence>
<evidence type="ECO:0000256" key="2">
    <source>
        <dbReference type="ARBA" id="ARBA00009993"/>
    </source>
</evidence>
<dbReference type="GeneID" id="68102378"/>
<dbReference type="InterPro" id="IPR011333">
    <property type="entry name" value="SKP1/BTB/POZ_sf"/>
</dbReference>
<name>A0AA88GJF7_NAELO</name>
<accession>A0AA88GJF7</accession>
<feature type="compositionally biased region" description="Low complexity" evidence="5">
    <location>
        <begin position="1"/>
        <end position="13"/>
    </location>
</feature>
<comment type="similarity">
    <text evidence="2">Belongs to the SKP1 family.</text>
</comment>
<comment type="caution">
    <text evidence="6">The sequence shown here is derived from an EMBL/GenBank/DDBJ whole genome shotgun (WGS) entry which is preliminary data.</text>
</comment>
<dbReference type="FunFam" id="3.30.710.10:FF:000035">
    <property type="entry name" value="Elongin C transcription elongation factor"/>
    <property type="match status" value="1"/>
</dbReference>
<protein>
    <recommendedName>
        <fullName evidence="3">Elongin-C</fullName>
    </recommendedName>
</protein>
<dbReference type="PANTHER" id="PTHR20648">
    <property type="entry name" value="ELONGIN-C"/>
    <property type="match status" value="1"/>
</dbReference>
<dbReference type="EMBL" id="PYSW02000039">
    <property type="protein sequence ID" value="KAG2375301.1"/>
    <property type="molecule type" value="Genomic_DNA"/>
</dbReference>
<evidence type="ECO:0000313" key="7">
    <source>
        <dbReference type="Proteomes" id="UP000816034"/>
    </source>
</evidence>
<dbReference type="InterPro" id="IPR039948">
    <property type="entry name" value="ELC1"/>
</dbReference>
<evidence type="ECO:0000256" key="1">
    <source>
        <dbReference type="ARBA" id="ARBA00004123"/>
    </source>
</evidence>
<comment type="subcellular location">
    <subcellularLocation>
        <location evidence="1">Nucleus</location>
    </subcellularLocation>
</comment>
<dbReference type="Gene3D" id="3.30.710.10">
    <property type="entry name" value="Potassium Channel Kv1.1, Chain A"/>
    <property type="match status" value="1"/>
</dbReference>
<reference evidence="6 7" key="1">
    <citation type="journal article" date="2018" name="BMC Genomics">
        <title>The genome of Naegleria lovaniensis, the basis for a comparative approach to unravel pathogenicity factors of the human pathogenic amoeba N. fowleri.</title>
        <authorList>
            <person name="Liechti N."/>
            <person name="Schurch N."/>
            <person name="Bruggmann R."/>
            <person name="Wittwer M."/>
        </authorList>
    </citation>
    <scope>NUCLEOTIDE SEQUENCE [LARGE SCALE GENOMIC DNA]</scope>
    <source>
        <strain evidence="6 7">ATCC 30569</strain>
    </source>
</reference>
<proteinExistence type="inferred from homology"/>
<sequence>MSAARKSSASKGGRNSKQFHRPEHCLSFSPSEVFKVISNDDFDFYIDKRCALYCKKFKEAIAEGQSEIQVEFESNVVEQVIQYLYYKQRYDPESENRPEFQVDLYSALDVMTASYQLGC</sequence>
<dbReference type="GO" id="GO:0006511">
    <property type="term" value="P:ubiquitin-dependent protein catabolic process"/>
    <property type="evidence" value="ECO:0007669"/>
    <property type="project" value="InterPro"/>
</dbReference>